<keyword evidence="5 7" id="KW-0808">Transferase</keyword>
<accession>A0A517YUM9</accession>
<dbReference type="UniPathway" id="UPA00241">
    <property type="reaction ID" value="UER00356"/>
</dbReference>
<keyword evidence="4 5" id="KW-0173">Coenzyme A biosynthesis</keyword>
<dbReference type="Pfam" id="PF01121">
    <property type="entry name" value="CoaE"/>
    <property type="match status" value="1"/>
</dbReference>
<keyword evidence="5 7" id="KW-0418">Kinase</keyword>
<dbReference type="PROSITE" id="PS51219">
    <property type="entry name" value="DPCK"/>
    <property type="match status" value="1"/>
</dbReference>
<protein>
    <recommendedName>
        <fullName evidence="5 6">Dephospho-CoA kinase</fullName>
        <ecNumber evidence="5 6">2.7.1.24</ecNumber>
    </recommendedName>
    <alternativeName>
        <fullName evidence="5">Dephosphocoenzyme A kinase</fullName>
    </alternativeName>
</protein>
<evidence type="ECO:0000313" key="7">
    <source>
        <dbReference type="EMBL" id="QDU33916.1"/>
    </source>
</evidence>
<evidence type="ECO:0000313" key="8">
    <source>
        <dbReference type="Proteomes" id="UP000317369"/>
    </source>
</evidence>
<dbReference type="EC" id="2.7.1.24" evidence="5 6"/>
<dbReference type="PANTHER" id="PTHR10695">
    <property type="entry name" value="DEPHOSPHO-COA KINASE-RELATED"/>
    <property type="match status" value="1"/>
</dbReference>
<dbReference type="GO" id="GO:0005737">
    <property type="term" value="C:cytoplasm"/>
    <property type="evidence" value="ECO:0007669"/>
    <property type="project" value="UniProtKB-SubCell"/>
</dbReference>
<dbReference type="CDD" id="cd02022">
    <property type="entry name" value="DPCK"/>
    <property type="match status" value="1"/>
</dbReference>
<dbReference type="Proteomes" id="UP000317369">
    <property type="component" value="Chromosome"/>
</dbReference>
<name>A0A517YUM9_9BACT</name>
<dbReference type="OrthoDB" id="9812943at2"/>
<sequence>MLGYQVLMKKAWKYKKPVIGMMGAPGSGKSVVAHVLAELGCCVIDADQLAKDAINEQRVQEELKAWWGDDVIGDDGLVDRAFVAKRVFGDKANLGRLEGVVHPVVGQLREAAREEAFADEGVKAVVEDCPLLLEVGLDVECDVLIYVDASWESRLKRVQENRGWDEAELRKREKNQGSLDTKRRRADYVISNDAGLADTEAEVRRFASLIFPV</sequence>
<evidence type="ECO:0000256" key="1">
    <source>
        <dbReference type="ARBA" id="ARBA00009018"/>
    </source>
</evidence>
<keyword evidence="3 5" id="KW-0067">ATP-binding</keyword>
<evidence type="ECO:0000256" key="4">
    <source>
        <dbReference type="ARBA" id="ARBA00022993"/>
    </source>
</evidence>
<dbReference type="NCBIfam" id="TIGR00152">
    <property type="entry name" value="dephospho-CoA kinase"/>
    <property type="match status" value="1"/>
</dbReference>
<keyword evidence="2 5" id="KW-0547">Nucleotide-binding</keyword>
<feature type="binding site" evidence="5">
    <location>
        <begin position="26"/>
        <end position="31"/>
    </location>
    <ligand>
        <name>ATP</name>
        <dbReference type="ChEBI" id="CHEBI:30616"/>
    </ligand>
</feature>
<dbReference type="InterPro" id="IPR027417">
    <property type="entry name" value="P-loop_NTPase"/>
</dbReference>
<dbReference type="SUPFAM" id="SSF52540">
    <property type="entry name" value="P-loop containing nucleoside triphosphate hydrolases"/>
    <property type="match status" value="1"/>
</dbReference>
<evidence type="ECO:0000256" key="5">
    <source>
        <dbReference type="HAMAP-Rule" id="MF_00376"/>
    </source>
</evidence>
<proteinExistence type="inferred from homology"/>
<dbReference type="GO" id="GO:0004140">
    <property type="term" value="F:dephospho-CoA kinase activity"/>
    <property type="evidence" value="ECO:0007669"/>
    <property type="project" value="UniProtKB-UniRule"/>
</dbReference>
<dbReference type="KEGG" id="pcor:KS4_19760"/>
<comment type="similarity">
    <text evidence="1 5">Belongs to the CoaE family.</text>
</comment>
<comment type="function">
    <text evidence="5">Catalyzes the phosphorylation of the 3'-hydroxyl group of dephosphocoenzyme A to form coenzyme A.</text>
</comment>
<evidence type="ECO:0000256" key="6">
    <source>
        <dbReference type="NCBIfam" id="TIGR00152"/>
    </source>
</evidence>
<evidence type="ECO:0000256" key="2">
    <source>
        <dbReference type="ARBA" id="ARBA00022741"/>
    </source>
</evidence>
<reference evidence="7 8" key="1">
    <citation type="submission" date="2019-02" db="EMBL/GenBank/DDBJ databases">
        <title>Deep-cultivation of Planctomycetes and their phenomic and genomic characterization uncovers novel biology.</title>
        <authorList>
            <person name="Wiegand S."/>
            <person name="Jogler M."/>
            <person name="Boedeker C."/>
            <person name="Pinto D."/>
            <person name="Vollmers J."/>
            <person name="Rivas-Marin E."/>
            <person name="Kohn T."/>
            <person name="Peeters S.H."/>
            <person name="Heuer A."/>
            <person name="Rast P."/>
            <person name="Oberbeckmann S."/>
            <person name="Bunk B."/>
            <person name="Jeske O."/>
            <person name="Meyerdierks A."/>
            <person name="Storesund J.E."/>
            <person name="Kallscheuer N."/>
            <person name="Luecker S."/>
            <person name="Lage O.M."/>
            <person name="Pohl T."/>
            <person name="Merkel B.J."/>
            <person name="Hornburger P."/>
            <person name="Mueller R.-W."/>
            <person name="Bruemmer F."/>
            <person name="Labrenz M."/>
            <person name="Spormann A.M."/>
            <person name="Op den Camp H."/>
            <person name="Overmann J."/>
            <person name="Amann R."/>
            <person name="Jetten M.S.M."/>
            <person name="Mascher T."/>
            <person name="Medema M.H."/>
            <person name="Devos D.P."/>
            <person name="Kaster A.-K."/>
            <person name="Ovreas L."/>
            <person name="Rohde M."/>
            <person name="Galperin M.Y."/>
            <person name="Jogler C."/>
        </authorList>
    </citation>
    <scope>NUCLEOTIDE SEQUENCE [LARGE SCALE GENOMIC DNA]</scope>
    <source>
        <strain evidence="7 8">KS4</strain>
    </source>
</reference>
<dbReference type="GO" id="GO:0015937">
    <property type="term" value="P:coenzyme A biosynthetic process"/>
    <property type="evidence" value="ECO:0007669"/>
    <property type="project" value="UniProtKB-UniRule"/>
</dbReference>
<keyword evidence="5" id="KW-0963">Cytoplasm</keyword>
<comment type="subcellular location">
    <subcellularLocation>
        <location evidence="5">Cytoplasm</location>
    </subcellularLocation>
</comment>
<evidence type="ECO:0000256" key="3">
    <source>
        <dbReference type="ARBA" id="ARBA00022840"/>
    </source>
</evidence>
<dbReference type="PANTHER" id="PTHR10695:SF46">
    <property type="entry name" value="BIFUNCTIONAL COENZYME A SYNTHASE-RELATED"/>
    <property type="match status" value="1"/>
</dbReference>
<dbReference type="Gene3D" id="3.40.50.300">
    <property type="entry name" value="P-loop containing nucleotide triphosphate hydrolases"/>
    <property type="match status" value="1"/>
</dbReference>
<dbReference type="EMBL" id="CP036425">
    <property type="protein sequence ID" value="QDU33916.1"/>
    <property type="molecule type" value="Genomic_DNA"/>
</dbReference>
<dbReference type="GO" id="GO:0005524">
    <property type="term" value="F:ATP binding"/>
    <property type="evidence" value="ECO:0007669"/>
    <property type="project" value="UniProtKB-UniRule"/>
</dbReference>
<dbReference type="InterPro" id="IPR001977">
    <property type="entry name" value="Depp_CoAkinase"/>
</dbReference>
<organism evidence="7 8">
    <name type="scientific">Poriferisphaera corsica</name>
    <dbReference type="NCBI Taxonomy" id="2528020"/>
    <lineage>
        <taxon>Bacteria</taxon>
        <taxon>Pseudomonadati</taxon>
        <taxon>Planctomycetota</taxon>
        <taxon>Phycisphaerae</taxon>
        <taxon>Phycisphaerales</taxon>
        <taxon>Phycisphaeraceae</taxon>
        <taxon>Poriferisphaera</taxon>
    </lineage>
</organism>
<dbReference type="AlphaFoldDB" id="A0A517YUM9"/>
<dbReference type="HAMAP" id="MF_00376">
    <property type="entry name" value="Dephospho_CoA_kinase"/>
    <property type="match status" value="1"/>
</dbReference>
<keyword evidence="8" id="KW-1185">Reference proteome</keyword>
<comment type="pathway">
    <text evidence="5">Cofactor biosynthesis; coenzyme A biosynthesis; CoA from (R)-pantothenate: step 5/5.</text>
</comment>
<gene>
    <name evidence="5 7" type="primary">coaE</name>
    <name evidence="7" type="ORF">KS4_19760</name>
</gene>
<comment type="catalytic activity">
    <reaction evidence="5">
        <text>3'-dephospho-CoA + ATP = ADP + CoA + H(+)</text>
        <dbReference type="Rhea" id="RHEA:18245"/>
        <dbReference type="ChEBI" id="CHEBI:15378"/>
        <dbReference type="ChEBI" id="CHEBI:30616"/>
        <dbReference type="ChEBI" id="CHEBI:57287"/>
        <dbReference type="ChEBI" id="CHEBI:57328"/>
        <dbReference type="ChEBI" id="CHEBI:456216"/>
        <dbReference type="EC" id="2.7.1.24"/>
    </reaction>
</comment>